<dbReference type="AlphaFoldDB" id="A0A4R7CSW2"/>
<dbReference type="Proteomes" id="UP000294752">
    <property type="component" value="Unassembled WGS sequence"/>
</dbReference>
<evidence type="ECO:0000313" key="1">
    <source>
        <dbReference type="EMBL" id="TDS08917.1"/>
    </source>
</evidence>
<sequence length="55" mass="6084">MLAHPGFLGVDKLKRTILPRGTARIGTPDFTETYLKPLNFALNEAALVFQLLLSN</sequence>
<evidence type="ECO:0000313" key="2">
    <source>
        <dbReference type="Proteomes" id="UP000294752"/>
    </source>
</evidence>
<organism evidence="1 2">
    <name type="scientific">Sphingobacterium paludis</name>
    <dbReference type="NCBI Taxonomy" id="1476465"/>
    <lineage>
        <taxon>Bacteria</taxon>
        <taxon>Pseudomonadati</taxon>
        <taxon>Bacteroidota</taxon>
        <taxon>Sphingobacteriia</taxon>
        <taxon>Sphingobacteriales</taxon>
        <taxon>Sphingobacteriaceae</taxon>
        <taxon>Sphingobacterium</taxon>
    </lineage>
</organism>
<reference evidence="1 2" key="1">
    <citation type="submission" date="2019-03" db="EMBL/GenBank/DDBJ databases">
        <title>Genomic Encyclopedia of Type Strains, Phase III (KMG-III): the genomes of soil and plant-associated and newly described type strains.</title>
        <authorList>
            <person name="Whitman W."/>
        </authorList>
    </citation>
    <scope>NUCLEOTIDE SEQUENCE [LARGE SCALE GENOMIC DNA]</scope>
    <source>
        <strain evidence="1 2">CGMCC 1.12801</strain>
    </source>
</reference>
<proteinExistence type="predicted"/>
<dbReference type="EMBL" id="SNZV01000011">
    <property type="protein sequence ID" value="TDS08917.1"/>
    <property type="molecule type" value="Genomic_DNA"/>
</dbReference>
<accession>A0A4R7CSW2</accession>
<name>A0A4R7CSW2_9SPHI</name>
<protein>
    <submittedName>
        <fullName evidence="1">Uncharacterized protein</fullName>
    </submittedName>
</protein>
<gene>
    <name evidence="1" type="ORF">B0I21_11146</name>
</gene>
<comment type="caution">
    <text evidence="1">The sequence shown here is derived from an EMBL/GenBank/DDBJ whole genome shotgun (WGS) entry which is preliminary data.</text>
</comment>
<keyword evidence="2" id="KW-1185">Reference proteome</keyword>